<dbReference type="PANTHER" id="PTHR33664:SF1">
    <property type="entry name" value="DYNEIN AXONEMAL ASSEMBLY FACTOR 9"/>
    <property type="match status" value="1"/>
</dbReference>
<dbReference type="Pfam" id="PF23281">
    <property type="entry name" value="DAAF9_N"/>
    <property type="match status" value="1"/>
</dbReference>
<evidence type="ECO:0000313" key="6">
    <source>
        <dbReference type="Proteomes" id="UP001165740"/>
    </source>
</evidence>
<dbReference type="Proteomes" id="UP001165740">
    <property type="component" value="Chromosome 1"/>
</dbReference>
<accession>A0A9W3B585</accession>
<feature type="domain" description="DAAF9" evidence="4">
    <location>
        <begin position="747"/>
        <end position="947"/>
    </location>
</feature>
<gene>
    <name evidence="7" type="primary">LOC106079883</name>
</gene>
<name>A0A9W3B585_BIOGL</name>
<dbReference type="CDD" id="cd22936">
    <property type="entry name" value="shulin_C20orf194-like"/>
    <property type="match status" value="1"/>
</dbReference>
<dbReference type="InterPro" id="IPR058844">
    <property type="entry name" value="PB_DAAF9"/>
</dbReference>
<dbReference type="InterPro" id="IPR056414">
    <property type="entry name" value="DAAF9_CobW_C"/>
</dbReference>
<proteinExistence type="predicted"/>
<dbReference type="InterPro" id="IPR058843">
    <property type="entry name" value="PH_DAAF9"/>
</dbReference>
<dbReference type="Pfam" id="PF25203">
    <property type="entry name" value="PB_DAAF9"/>
    <property type="match status" value="1"/>
</dbReference>
<evidence type="ECO:0000259" key="3">
    <source>
        <dbReference type="Pfam" id="PF25203"/>
    </source>
</evidence>
<evidence type="ECO:0000259" key="2">
    <source>
        <dbReference type="Pfam" id="PF23319"/>
    </source>
</evidence>
<protein>
    <submittedName>
        <fullName evidence="7">Dynein axonemal assembly factor 9-like isoform X1</fullName>
    </submittedName>
</protein>
<feature type="domain" description="DAAF9 PH" evidence="5">
    <location>
        <begin position="538"/>
        <end position="715"/>
    </location>
</feature>
<evidence type="ECO:0000259" key="4">
    <source>
        <dbReference type="Pfam" id="PF25204"/>
    </source>
</evidence>
<feature type="domain" description="DAAF9 N-terminal" evidence="1">
    <location>
        <begin position="9"/>
        <end position="218"/>
    </location>
</feature>
<dbReference type="InterPro" id="IPR057478">
    <property type="entry name" value="DAAF9_2"/>
</dbReference>
<organism evidence="6 7">
    <name type="scientific">Biomphalaria glabrata</name>
    <name type="common">Bloodfluke planorb</name>
    <name type="synonym">Freshwater snail</name>
    <dbReference type="NCBI Taxonomy" id="6526"/>
    <lineage>
        <taxon>Eukaryota</taxon>
        <taxon>Metazoa</taxon>
        <taxon>Spiralia</taxon>
        <taxon>Lophotrochozoa</taxon>
        <taxon>Mollusca</taxon>
        <taxon>Gastropoda</taxon>
        <taxon>Heterobranchia</taxon>
        <taxon>Euthyneura</taxon>
        <taxon>Panpulmonata</taxon>
        <taxon>Hygrophila</taxon>
        <taxon>Lymnaeoidea</taxon>
        <taxon>Planorbidae</taxon>
        <taxon>Biomphalaria</taxon>
    </lineage>
</organism>
<feature type="domain" description="DAAF9 CobW C-like" evidence="2">
    <location>
        <begin position="963"/>
        <end position="1026"/>
    </location>
</feature>
<feature type="domain" description="DAAF9 pita-bread-like" evidence="3">
    <location>
        <begin position="222"/>
        <end position="490"/>
    </location>
</feature>
<dbReference type="OrthoDB" id="72033at2759"/>
<dbReference type="InterPro" id="IPR040342">
    <property type="entry name" value="DNAAF9"/>
</dbReference>
<sequence>MSARKLKIPSSAKRHIRLSQFSQFVSASRLRHVQNILTDRKAGLLDIDGILCIAGIDSRYNEGMYELLNYLLFGFFDIRKDELESSGFPEEIIDDMVILICQDHVQIYCNPVNYWYLLPYVSHWPGIQFHCLSDNQSDGENDDAAEEFKIQSFISMMSECRVIGLPFTGQGHTSEFTPMEIEKWPLIQAFALEDFGGGGFFTLKHEVVDISSQLHHIQDFQDSVSVELLLTDHYPLMSRQWSNMLQCVKISLDSKCQALSQKKISEPLRSYFNHGFVGHKGKTGKIPFVLFNQDTDKKQLERALNGEALEASDLSLKTNDNHHMICQAASPHKPLVCARTYFFCNQPYDITKETSGDGLQHSSDTKQLRYSLKIYLSMVRAVLASIKVYSQTLQVTQAKAACFKTLTDECSKLNNQCLLDHIKDGSLVQFKLVSLNSNHSEESLTEGVHCKKMKLISLALYDIPSLHNTKQDHIGSMLFAESFLDSCIQLSGGCDVNSHVFILTSCIPRHQIWSLSGNDRKMHTSAPSLPIDFWGEPLMTQGDISMTGTWTALLPPERVVLTAWTHGVTVQTSDYGSVSLLGSDINSIALYDGDSMSKVTLLLLKINLTSIMADRLPPHVYSEVDERGMFTLILAFSPHTKAHTQLFGNVLPAWKMESQLPEVKRLDELNCNILEIHTYLQRQIDVSFSSETWPLKKVSLTMPHLYDFLEHLTTSCGLYGSVTRDVYQSLMVSQNTKLESTDDKIIVTIITGAPGSGKDVLADVISSFNTNIINWIVFKQSEECQLDMAHLHQTMITAAQTSSHWLLSKTTRLIIVAPGFCDTPEVVRAISSHSDHSFRSLFHVGAVTLCIDPVNTFMEHKLTLPMLTAHCAQGWVNNIVFTSQTMAPSELLDNIQTLIRSINYDVAMLKAEQGHVKRSADLDLIMSETAFSESHMERSRVLLKPYWREGYPHAWPCLPVMNDVLLQFTHPLEKHLTLINLRNLKKSFQSFPFIGNIYNVTGLLAFTGSPQFFTLQFSPLNGKLVLKESVANHQNGDNPVYKIIFTGVQLKEHDLKVFLNTCVKQKPEKKKLLMKEDLTKQEIDKIHASHHLEDLPEGWYYNGSQFVSMDGERSHTHPNLDKFLSDYLAKKNADIAQFNKRIEVESYTSLWQL</sequence>
<dbReference type="Pfam" id="PF26246">
    <property type="entry name" value="PH_DAAF9"/>
    <property type="match status" value="1"/>
</dbReference>
<keyword evidence="6" id="KW-1185">Reference proteome</keyword>
<dbReference type="AlphaFoldDB" id="A0A9W3B585"/>
<evidence type="ECO:0000259" key="1">
    <source>
        <dbReference type="Pfam" id="PF23281"/>
    </source>
</evidence>
<dbReference type="OMA" id="LICNDAN"/>
<dbReference type="InterPro" id="IPR056498">
    <property type="entry name" value="DAAF9_N"/>
</dbReference>
<evidence type="ECO:0000313" key="7">
    <source>
        <dbReference type="RefSeq" id="XP_055894633.1"/>
    </source>
</evidence>
<dbReference type="RefSeq" id="XP_055894633.1">
    <property type="nucleotide sequence ID" value="XM_056038658.1"/>
</dbReference>
<dbReference type="PANTHER" id="PTHR33664">
    <property type="entry name" value="RCG26366"/>
    <property type="match status" value="1"/>
</dbReference>
<dbReference type="Pfam" id="PF25204">
    <property type="entry name" value="DAAF9_2"/>
    <property type="match status" value="1"/>
</dbReference>
<dbReference type="GeneID" id="106079883"/>
<evidence type="ECO:0000259" key="5">
    <source>
        <dbReference type="Pfam" id="PF26246"/>
    </source>
</evidence>
<dbReference type="Pfam" id="PF23319">
    <property type="entry name" value="CobW_C_DAAF9"/>
    <property type="match status" value="1"/>
</dbReference>
<reference evidence="7" key="1">
    <citation type="submission" date="2025-08" db="UniProtKB">
        <authorList>
            <consortium name="RefSeq"/>
        </authorList>
    </citation>
    <scope>IDENTIFICATION</scope>
</reference>